<reference evidence="2 3" key="1">
    <citation type="submission" date="2024-02" db="EMBL/GenBank/DDBJ databases">
        <title>Chromosome-scale genome assembly of the rough periwinkle Littorina saxatilis.</title>
        <authorList>
            <person name="De Jode A."/>
            <person name="Faria R."/>
            <person name="Formenti G."/>
            <person name="Sims Y."/>
            <person name="Smith T.P."/>
            <person name="Tracey A."/>
            <person name="Wood J.M.D."/>
            <person name="Zagrodzka Z.B."/>
            <person name="Johannesson K."/>
            <person name="Butlin R.K."/>
            <person name="Leder E.H."/>
        </authorList>
    </citation>
    <scope>NUCLEOTIDE SEQUENCE [LARGE SCALE GENOMIC DNA]</scope>
    <source>
        <strain evidence="2">Snail1</strain>
        <tissue evidence="2">Muscle</tissue>
    </source>
</reference>
<feature type="region of interest" description="Disordered" evidence="1">
    <location>
        <begin position="1"/>
        <end position="112"/>
    </location>
</feature>
<dbReference type="EMBL" id="JBAMIC010000018">
    <property type="protein sequence ID" value="KAK7094439.1"/>
    <property type="molecule type" value="Genomic_DNA"/>
</dbReference>
<feature type="compositionally biased region" description="Basic residues" evidence="1">
    <location>
        <begin position="30"/>
        <end position="41"/>
    </location>
</feature>
<accession>A0AAN9AWQ2</accession>
<gene>
    <name evidence="2" type="ORF">V1264_006000</name>
</gene>
<protein>
    <submittedName>
        <fullName evidence="2">Uncharacterized protein</fullName>
    </submittedName>
</protein>
<evidence type="ECO:0000313" key="3">
    <source>
        <dbReference type="Proteomes" id="UP001374579"/>
    </source>
</evidence>
<feature type="compositionally biased region" description="Basic and acidic residues" evidence="1">
    <location>
        <begin position="7"/>
        <end position="29"/>
    </location>
</feature>
<dbReference type="Proteomes" id="UP001374579">
    <property type="component" value="Unassembled WGS sequence"/>
</dbReference>
<keyword evidence="3" id="KW-1185">Reference proteome</keyword>
<proteinExistence type="predicted"/>
<sequence length="112" mass="12763">MGACCCRESDEEKKKKEFEKQMKKEEKEKKKEKKRRKKGKGKDKYEVNSPEPEPVPQPKLEYQAHRAPKSFGGQPPKRQDSLDIAANGPGDIRPAGVRPLSQDAPPPREPRI</sequence>
<dbReference type="AlphaFoldDB" id="A0AAN9AWQ2"/>
<evidence type="ECO:0000313" key="2">
    <source>
        <dbReference type="EMBL" id="KAK7094439.1"/>
    </source>
</evidence>
<name>A0AAN9AWQ2_9CAEN</name>
<comment type="caution">
    <text evidence="2">The sequence shown here is derived from an EMBL/GenBank/DDBJ whole genome shotgun (WGS) entry which is preliminary data.</text>
</comment>
<organism evidence="2 3">
    <name type="scientific">Littorina saxatilis</name>
    <dbReference type="NCBI Taxonomy" id="31220"/>
    <lineage>
        <taxon>Eukaryota</taxon>
        <taxon>Metazoa</taxon>
        <taxon>Spiralia</taxon>
        <taxon>Lophotrochozoa</taxon>
        <taxon>Mollusca</taxon>
        <taxon>Gastropoda</taxon>
        <taxon>Caenogastropoda</taxon>
        <taxon>Littorinimorpha</taxon>
        <taxon>Littorinoidea</taxon>
        <taxon>Littorinidae</taxon>
        <taxon>Littorina</taxon>
    </lineage>
</organism>
<evidence type="ECO:0000256" key="1">
    <source>
        <dbReference type="SAM" id="MobiDB-lite"/>
    </source>
</evidence>